<dbReference type="EMBL" id="BJLP01000009">
    <property type="protein sequence ID" value="GEA80362.1"/>
    <property type="molecule type" value="Genomic_DNA"/>
</dbReference>
<dbReference type="AlphaFoldDB" id="A0A4Y3K8R5"/>
<evidence type="ECO:0000256" key="1">
    <source>
        <dbReference type="SAM" id="MobiDB-lite"/>
    </source>
</evidence>
<feature type="transmembrane region" description="Helical" evidence="2">
    <location>
        <begin position="152"/>
        <end position="169"/>
    </location>
</feature>
<evidence type="ECO:0000256" key="2">
    <source>
        <dbReference type="SAM" id="Phobius"/>
    </source>
</evidence>
<accession>A0A4Y3K8R5</accession>
<gene>
    <name evidence="3" type="ORF">CUD01_08060</name>
</gene>
<name>A0A4Y3K8R5_CELUD</name>
<feature type="region of interest" description="Disordered" evidence="1">
    <location>
        <begin position="19"/>
        <end position="39"/>
    </location>
</feature>
<sequence>MSSAAAVLVVAGVGPRRALLRTSAPDPSPRGDAPGPGRDLEDVLVAVGAQLRAGRPPGAAWASALGRPVDGDVPELAALVAACGRRGRLGRRDDERLVERAAAVVAAARTAHELGAPLAAMLLHVSDSLAADAAERDDVEAALAGPRATARVLGWLPVLGVGLGALLGADPLAVLLGGGLGSVAGVAGVVLLLVGRGWTRRLVARAARGGG</sequence>
<comment type="caution">
    <text evidence="3">The sequence shown here is derived from an EMBL/GenBank/DDBJ whole genome shotgun (WGS) entry which is preliminary data.</text>
</comment>
<keyword evidence="4" id="KW-1185">Reference proteome</keyword>
<dbReference type="Proteomes" id="UP000315842">
    <property type="component" value="Unassembled WGS sequence"/>
</dbReference>
<protein>
    <recommendedName>
        <fullName evidence="5">Type II secretion system protein GspF domain-containing protein</fullName>
    </recommendedName>
</protein>
<feature type="transmembrane region" description="Helical" evidence="2">
    <location>
        <begin position="175"/>
        <end position="195"/>
    </location>
</feature>
<proteinExistence type="predicted"/>
<keyword evidence="2" id="KW-0472">Membrane</keyword>
<evidence type="ECO:0000313" key="3">
    <source>
        <dbReference type="EMBL" id="GEA80362.1"/>
    </source>
</evidence>
<organism evidence="3 4">
    <name type="scientific">Cellulomonas uda</name>
    <dbReference type="NCBI Taxonomy" id="1714"/>
    <lineage>
        <taxon>Bacteria</taxon>
        <taxon>Bacillati</taxon>
        <taxon>Actinomycetota</taxon>
        <taxon>Actinomycetes</taxon>
        <taxon>Micrococcales</taxon>
        <taxon>Cellulomonadaceae</taxon>
        <taxon>Cellulomonas</taxon>
    </lineage>
</organism>
<keyword evidence="2" id="KW-1133">Transmembrane helix</keyword>
<evidence type="ECO:0008006" key="5">
    <source>
        <dbReference type="Google" id="ProtNLM"/>
    </source>
</evidence>
<keyword evidence="2" id="KW-0812">Transmembrane</keyword>
<evidence type="ECO:0000313" key="4">
    <source>
        <dbReference type="Proteomes" id="UP000315842"/>
    </source>
</evidence>
<reference evidence="3 4" key="1">
    <citation type="submission" date="2019-06" db="EMBL/GenBank/DDBJ databases">
        <title>Whole genome shotgun sequence of Cellulomonas uda NBRC 3747.</title>
        <authorList>
            <person name="Hosoyama A."/>
            <person name="Uohara A."/>
            <person name="Ohji S."/>
            <person name="Ichikawa N."/>
        </authorList>
    </citation>
    <scope>NUCLEOTIDE SEQUENCE [LARGE SCALE GENOMIC DNA]</scope>
    <source>
        <strain evidence="3 4">NBRC 3747</strain>
    </source>
</reference>